<dbReference type="InterPro" id="IPR014710">
    <property type="entry name" value="RmlC-like_jellyroll"/>
</dbReference>
<evidence type="ECO:0000256" key="4">
    <source>
        <dbReference type="ARBA" id="ARBA00022989"/>
    </source>
</evidence>
<dbReference type="SUPFAM" id="SSF51206">
    <property type="entry name" value="cAMP-binding domain-like"/>
    <property type="match status" value="1"/>
</dbReference>
<feature type="transmembrane region" description="Helical" evidence="9">
    <location>
        <begin position="332"/>
        <end position="356"/>
    </location>
</feature>
<keyword evidence="6 9" id="KW-0472">Membrane</keyword>
<evidence type="ECO:0000256" key="1">
    <source>
        <dbReference type="ARBA" id="ARBA00004141"/>
    </source>
</evidence>
<dbReference type="PANTHER" id="PTHR47823:SF9">
    <property type="entry name" value="CHROMOSOME UNDETERMINED SCAFFOLD_10, WHOLE GENOME SHOTGUN SEQUENCE"/>
    <property type="match status" value="1"/>
</dbReference>
<evidence type="ECO:0000256" key="2">
    <source>
        <dbReference type="ARBA" id="ARBA00022448"/>
    </source>
</evidence>
<gene>
    <name evidence="11" type="ORF">FGO68_gene976</name>
</gene>
<dbReference type="Gene3D" id="1.10.287.70">
    <property type="match status" value="1"/>
</dbReference>
<keyword evidence="3 9" id="KW-0812">Transmembrane</keyword>
<proteinExistence type="predicted"/>
<feature type="domain" description="Cyclic nucleotide-binding" evidence="10">
    <location>
        <begin position="555"/>
        <end position="666"/>
    </location>
</feature>
<feature type="compositionally biased region" description="Basic and acidic residues" evidence="8">
    <location>
        <begin position="988"/>
        <end position="1000"/>
    </location>
</feature>
<reference evidence="11" key="1">
    <citation type="submission" date="2019-06" db="EMBL/GenBank/DDBJ databases">
        <authorList>
            <person name="Zheng W."/>
        </authorList>
    </citation>
    <scope>NUCLEOTIDE SEQUENCE</scope>
    <source>
        <strain evidence="11">QDHG01</strain>
    </source>
</reference>
<feature type="region of interest" description="Disordered" evidence="8">
    <location>
        <begin position="85"/>
        <end position="107"/>
    </location>
</feature>
<evidence type="ECO:0000256" key="7">
    <source>
        <dbReference type="ARBA" id="ARBA00023303"/>
    </source>
</evidence>
<dbReference type="InterPro" id="IPR005821">
    <property type="entry name" value="Ion_trans_dom"/>
</dbReference>
<dbReference type="InterPro" id="IPR000595">
    <property type="entry name" value="cNMP-bd_dom"/>
</dbReference>
<feature type="compositionally biased region" description="Low complexity" evidence="8">
    <location>
        <begin position="18"/>
        <end position="34"/>
    </location>
</feature>
<dbReference type="InterPro" id="IPR018490">
    <property type="entry name" value="cNMP-bd_dom_sf"/>
</dbReference>
<feature type="compositionally biased region" description="Low complexity" evidence="8">
    <location>
        <begin position="1028"/>
        <end position="1040"/>
    </location>
</feature>
<evidence type="ECO:0000313" key="11">
    <source>
        <dbReference type="EMBL" id="TNV84930.1"/>
    </source>
</evidence>
<dbReference type="Gene3D" id="2.60.120.10">
    <property type="entry name" value="Jelly Rolls"/>
    <property type="match status" value="1"/>
</dbReference>
<feature type="transmembrane region" description="Helical" evidence="9">
    <location>
        <begin position="194"/>
        <end position="213"/>
    </location>
</feature>
<dbReference type="AlphaFoldDB" id="A0A8J8P2Q1"/>
<feature type="transmembrane region" description="Helical" evidence="9">
    <location>
        <begin position="429"/>
        <end position="450"/>
    </location>
</feature>
<dbReference type="OrthoDB" id="417811at2759"/>
<evidence type="ECO:0000313" key="12">
    <source>
        <dbReference type="Proteomes" id="UP000785679"/>
    </source>
</evidence>
<feature type="region of interest" description="Disordered" evidence="8">
    <location>
        <begin position="1"/>
        <end position="38"/>
    </location>
</feature>
<feature type="region of interest" description="Disordered" evidence="8">
    <location>
        <begin position="925"/>
        <end position="950"/>
    </location>
</feature>
<comment type="caution">
    <text evidence="11">The sequence shown here is derived from an EMBL/GenBank/DDBJ whole genome shotgun (WGS) entry which is preliminary data.</text>
</comment>
<evidence type="ECO:0000256" key="6">
    <source>
        <dbReference type="ARBA" id="ARBA00023136"/>
    </source>
</evidence>
<feature type="transmembrane region" description="Helical" evidence="9">
    <location>
        <begin position="233"/>
        <end position="250"/>
    </location>
</feature>
<keyword evidence="7" id="KW-0407">Ion channel</keyword>
<dbReference type="InterPro" id="IPR003938">
    <property type="entry name" value="K_chnl_volt-dep_EAG/ELK/ERG"/>
</dbReference>
<keyword evidence="12" id="KW-1185">Reference proteome</keyword>
<comment type="subcellular location">
    <subcellularLocation>
        <location evidence="1">Membrane</location>
        <topology evidence="1">Multi-pass membrane protein</topology>
    </subcellularLocation>
</comment>
<dbReference type="GO" id="GO:0005249">
    <property type="term" value="F:voltage-gated potassium channel activity"/>
    <property type="evidence" value="ECO:0007669"/>
    <property type="project" value="InterPro"/>
</dbReference>
<protein>
    <recommendedName>
        <fullName evidence="10">Cyclic nucleotide-binding domain-containing protein</fullName>
    </recommendedName>
</protein>
<dbReference type="Proteomes" id="UP000785679">
    <property type="component" value="Unassembled WGS sequence"/>
</dbReference>
<feature type="region of interest" description="Disordered" evidence="8">
    <location>
        <begin position="987"/>
        <end position="1040"/>
    </location>
</feature>
<dbReference type="PANTHER" id="PTHR47823">
    <property type="entry name" value="ION_TRANS DOMAIN-CONTAINING PROTEIN"/>
    <property type="match status" value="1"/>
</dbReference>
<dbReference type="PRINTS" id="PR01463">
    <property type="entry name" value="EAGCHANLFMLY"/>
</dbReference>
<feature type="compositionally biased region" description="Polar residues" evidence="8">
    <location>
        <begin position="1014"/>
        <end position="1027"/>
    </location>
</feature>
<evidence type="ECO:0000256" key="8">
    <source>
        <dbReference type="SAM" id="MobiDB-lite"/>
    </source>
</evidence>
<keyword evidence="5" id="KW-0406">Ion transport</keyword>
<keyword evidence="4 9" id="KW-1133">Transmembrane helix</keyword>
<evidence type="ECO:0000259" key="10">
    <source>
        <dbReference type="PROSITE" id="PS50042"/>
    </source>
</evidence>
<keyword evidence="2" id="KW-0813">Transport</keyword>
<accession>A0A8J8P2Q1</accession>
<evidence type="ECO:0000256" key="9">
    <source>
        <dbReference type="SAM" id="Phobius"/>
    </source>
</evidence>
<evidence type="ECO:0000256" key="3">
    <source>
        <dbReference type="ARBA" id="ARBA00022692"/>
    </source>
</evidence>
<dbReference type="EMBL" id="RRYP01002300">
    <property type="protein sequence ID" value="TNV84930.1"/>
    <property type="molecule type" value="Genomic_DNA"/>
</dbReference>
<dbReference type="Pfam" id="PF00520">
    <property type="entry name" value="Ion_trans"/>
    <property type="match status" value="1"/>
</dbReference>
<dbReference type="CDD" id="cd00038">
    <property type="entry name" value="CAP_ED"/>
    <property type="match status" value="1"/>
</dbReference>
<organism evidence="11 12">
    <name type="scientific">Halteria grandinella</name>
    <dbReference type="NCBI Taxonomy" id="5974"/>
    <lineage>
        <taxon>Eukaryota</taxon>
        <taxon>Sar</taxon>
        <taxon>Alveolata</taxon>
        <taxon>Ciliophora</taxon>
        <taxon>Intramacronucleata</taxon>
        <taxon>Spirotrichea</taxon>
        <taxon>Stichotrichia</taxon>
        <taxon>Sporadotrichida</taxon>
        <taxon>Halteriidae</taxon>
        <taxon>Halteria</taxon>
    </lineage>
</organism>
<name>A0A8J8P2Q1_HALGN</name>
<evidence type="ECO:0000256" key="5">
    <source>
        <dbReference type="ARBA" id="ARBA00023065"/>
    </source>
</evidence>
<dbReference type="SUPFAM" id="SSF81324">
    <property type="entry name" value="Voltage-gated potassium channels"/>
    <property type="match status" value="1"/>
</dbReference>
<feature type="transmembrane region" description="Helical" evidence="9">
    <location>
        <begin position="397"/>
        <end position="417"/>
    </location>
</feature>
<dbReference type="PROSITE" id="PS50042">
    <property type="entry name" value="CNMP_BINDING_3"/>
    <property type="match status" value="1"/>
</dbReference>
<dbReference type="GO" id="GO:0016020">
    <property type="term" value="C:membrane"/>
    <property type="evidence" value="ECO:0007669"/>
    <property type="project" value="UniProtKB-SubCell"/>
</dbReference>
<sequence length="1040" mass="119311">MRRLSKVHSSNAVDLKLPQPSHPSHNSVSSPKSQTSRRGAQNLMKNFDFQPAPRRPFPFCCIRERRELGGKLMAGLGLNAFAGQPFDQQGGSQKKKDTISASQSEIQRRDERTRYLWKKLRKHAKKITQQFGILGKLGTRNSAAAQKSLDDIINSKDELDEEDILELKRHRKNCCELYFIIQPDKSNTKPVWDAFIYFGLAFNYLLTPLTLAFEEGTSGQQSISSYTLMWERLFDICFIIHTILTFFTAYQHDLEWIMDPIDIAINYSRSSLIFDVLSTLPCIVLNAQSESWVYWLKLLRFVHFGKFLKLMDLYFQKMLLRIGIDKQAVERTIYFITLILYLVYVIHILSCSWTLIGYMSEGSWISVFQSSQAKDDDSELGKGSGKQEFSMNNIAAVYVRAVYFIVTSLTTVGYGDFKGSTTNEFMFQMALEFIGIAFFSLLMGSINNILVQESKLSDIMDEKIEELEVWLRKLDTSRGSGKNLPKTLYDSIKNYVEASFLLDFSQIQLSYQFFDQLKPKIRHKLVGELFGTFKGNFSYMFEDDEFEAGAEFTSDFLSSLNCRIFIPGSELVQKGERLAELYLIYKGTVSVALDSVGGDNTVFLVLPTHSYFGDYQLILNLRSQFVYKAGELDHTYTMCLKKKRFLQLLNEFPDAKRFYEKRAIDRRVEFRRRMKKHLRKMEEERLDMIRKNKQASVPIYQSIESQPDAHQESENVFKEDKNFKLSEESEVDIVRLPKPINPLSKTMAQTPQQTLLASPTPKKSIIQLKSAHAPEASAVDTLEGDIEDSHMATERRLRAASMMSKQLREQKKKISKVFQYFTGDEFEEFEKDLTADDLIPISDEEKAGEKGEDDDETSHTNSKKVKSHRVMSQILDKMDRLDQVFTQMSLNLNSNISSTQLQLRRKETHQVRRLSQFVRQIDTPSSLGGGSIKFGQNTPKQGPEGKAKTRNVLQQSVVIEESQQEYTDSFMQQNSIIPEIILQQVRKPSHESTLQHHQDPGYDTDQGIIPAKPSNESGEQLSPSHAAQNTSNNNNPSQQK</sequence>
<feature type="region of interest" description="Disordered" evidence="8">
    <location>
        <begin position="837"/>
        <end position="869"/>
    </location>
</feature>